<gene>
    <name evidence="8" type="ORF">SAMN05421643_1144</name>
</gene>
<evidence type="ECO:0000259" key="7">
    <source>
        <dbReference type="Pfam" id="PF24514"/>
    </source>
</evidence>
<evidence type="ECO:0000256" key="4">
    <source>
        <dbReference type="SAM" id="Phobius"/>
    </source>
</evidence>
<dbReference type="SUPFAM" id="SSF117074">
    <property type="entry name" value="Hypothetical protein PA1324"/>
    <property type="match status" value="1"/>
</dbReference>
<dbReference type="InterPro" id="IPR033764">
    <property type="entry name" value="Sdr_B"/>
</dbReference>
<evidence type="ECO:0000313" key="9">
    <source>
        <dbReference type="Proteomes" id="UP000199035"/>
    </source>
</evidence>
<dbReference type="Pfam" id="PF24514">
    <property type="entry name" value="SpaA_4"/>
    <property type="match status" value="1"/>
</dbReference>
<dbReference type="InterPro" id="IPR047589">
    <property type="entry name" value="DUF11_rpt"/>
</dbReference>
<accession>A0A1H3KSU7</accession>
<dbReference type="InterPro" id="IPR055371">
    <property type="entry name" value="SpaA_PFL_dom_4"/>
</dbReference>
<dbReference type="EMBL" id="FNPK01000014">
    <property type="protein sequence ID" value="SDY55096.1"/>
    <property type="molecule type" value="Genomic_DNA"/>
</dbReference>
<evidence type="ECO:0000256" key="3">
    <source>
        <dbReference type="ARBA" id="ARBA00022729"/>
    </source>
</evidence>
<dbReference type="STRING" id="595670.SAMN05421643_1144"/>
<evidence type="ECO:0000259" key="6">
    <source>
        <dbReference type="Pfam" id="PF17210"/>
    </source>
</evidence>
<evidence type="ECO:0000256" key="1">
    <source>
        <dbReference type="ARBA" id="ARBA00004613"/>
    </source>
</evidence>
<evidence type="ECO:0000313" key="8">
    <source>
        <dbReference type="EMBL" id="SDY55096.1"/>
    </source>
</evidence>
<feature type="transmembrane region" description="Helical" evidence="4">
    <location>
        <begin position="21"/>
        <end position="41"/>
    </location>
</feature>
<evidence type="ECO:0000256" key="2">
    <source>
        <dbReference type="ARBA" id="ARBA00022525"/>
    </source>
</evidence>
<dbReference type="InterPro" id="IPR013783">
    <property type="entry name" value="Ig-like_fold"/>
</dbReference>
<feature type="domain" description="SD-repeat containing protein B" evidence="6">
    <location>
        <begin position="1021"/>
        <end position="1098"/>
    </location>
</feature>
<feature type="domain" description="DUF11" evidence="5">
    <location>
        <begin position="413"/>
        <end position="542"/>
    </location>
</feature>
<feature type="domain" description="SpaA-like prealbumin fold" evidence="7">
    <location>
        <begin position="550"/>
        <end position="669"/>
    </location>
</feature>
<name>A0A1H3KSU7_9GAMM</name>
<reference evidence="9" key="1">
    <citation type="submission" date="2016-10" db="EMBL/GenBank/DDBJ databases">
        <authorList>
            <person name="Varghese N."/>
            <person name="Submissions S."/>
        </authorList>
    </citation>
    <scope>NUCLEOTIDE SEQUENCE [LARGE SCALE GENOMIC DNA]</scope>
    <source>
        <strain evidence="9">ANC 5109</strain>
    </source>
</reference>
<evidence type="ECO:0000259" key="5">
    <source>
        <dbReference type="Pfam" id="PF01345"/>
    </source>
</evidence>
<organism evidence="8 9">
    <name type="scientific">Acinetobacter kyonggiensis</name>
    <dbReference type="NCBI Taxonomy" id="595670"/>
    <lineage>
        <taxon>Bacteria</taxon>
        <taxon>Pseudomonadati</taxon>
        <taxon>Pseudomonadota</taxon>
        <taxon>Gammaproteobacteria</taxon>
        <taxon>Moraxellales</taxon>
        <taxon>Moraxellaceae</taxon>
        <taxon>Acinetobacter</taxon>
    </lineage>
</organism>
<dbReference type="Proteomes" id="UP000199035">
    <property type="component" value="Unassembled WGS sequence"/>
</dbReference>
<comment type="subcellular location">
    <subcellularLocation>
        <location evidence="1">Secreted</location>
    </subcellularLocation>
</comment>
<dbReference type="InterPro" id="IPR001434">
    <property type="entry name" value="OmcB-like_DUF11"/>
</dbReference>
<sequence length="1368" mass="141470">MLGSNQNIQKKIYEFSVRYCFALWIIIATFFISQSIFAVTFDSTAATARFEVTGTTQSPIVRGGSGTQVITVQNKGPNNATNTVAIVKASLSTGVTIASVTSSVGSCSGSGAGPYTCSIGSVVNAGTFILSITYNVSLAASVGTAQQIAVSVNSDQYNPGSGSGEILHNAWGAIGAETTASQYGAFWVGRTSTTATCNTKSSPCLLGSASEEGDALLSAWPKDQVNPTGQYLNSAVTGNNNDTYFTSDTTNPTVSQVVPNISTYAYKSLVLSQGSNFVNNRRAWQFSSYLYIPASTTSVSLCVGTSGAMIDDGAYITLKKSTDSTRTVVQSPRDTYDSTNAYVVTTTGLSSGYYELVYRMVNQNNVSSGENAPGQYGAVGMSFNGGSCTDANLQNALTAGFPTYISIVNPDSDLAITKTNNTSLAVGGTSTDYIVRVTNNGPDAAVGAILKDAAVASLTKTAIACTTTASNKCTSGTTPTIIAIESGSGYTLPTLANGEFYELKITATVASTSTLTSVSNTATVTAPANTTDSVSTNNSATDTDSIRARIRIAKISNNGFGSFNFTGLTNLQDSSGNSVTTDTVTTIASGSAVTSSNSLYSSNLNNAVLISETIPANYNLSSASCIDSNAANSGNPATAFGTLSSGQLTIPAANIVAGANIVCTFTNNRKSATFRIAKAWGANSVSGNVAQIAATTGLTNNTSALTSTAPTNLNGSSVTVYAGETVTLPVETMTTGNLNNYNTILSCSAGGGATANSLSGTNGQSSNSLTVGDGDESKLITCTYTNTRKSTTLTLRKTWANAKLNDAATVSATGLTSLSSTANTANETDAGTAQTVYAGDVITLLETITTGAGNYTAGLACTGNTTALSGSQLTVNASDSSVVCTYTNTRKSATLTLRKTWANAKIADSVTVNSAGFINNASVSSIVTTSGNDTATSTIVTVYAGEIGTIVESFIVGNPTDYNSSLACSGTTGLVGNSLTINANDTNVLCVYTNSRVTQVIISGKVFDDNSGTTNNIANAYNGIQDNGELGIANSLILLNDCSSTQVATIKTNANGEYSFSVNQNSLPSSFCIVQQNLPEYISVSGTNGYTRSTDTIALTKTSATSYTANNFGDVIVNVVLSEDGQHTVIAGDVTDYPHRLTTQTPVQLTQLLQTQTQQPNSSIDQQWQALIYRDTNCNGQVDMGEVVFSPSVASSILLQPSVDICLVQRVHVPTNVVAGAQHIGTLKANYQFALTNPAETISKQTVKRQDVTLIGSAGLTLTKKVRAVANCSSTPVDSNGFVTNNEVQKIDNLEYEIIYKNNSSKKLQNVKIKDSLPIGTNFGSISCASTPSGNTCSATSLGSSLQWNLTGVLNPAATGALRFCVTQ</sequence>
<dbReference type="Pfam" id="PF17210">
    <property type="entry name" value="SdrD_B"/>
    <property type="match status" value="1"/>
</dbReference>
<keyword evidence="9" id="KW-1185">Reference proteome</keyword>
<dbReference type="Pfam" id="PF01345">
    <property type="entry name" value="DUF11"/>
    <property type="match status" value="2"/>
</dbReference>
<dbReference type="GO" id="GO:0005576">
    <property type="term" value="C:extracellular region"/>
    <property type="evidence" value="ECO:0007669"/>
    <property type="project" value="UniProtKB-SubCell"/>
</dbReference>
<dbReference type="Gene3D" id="2.60.40.10">
    <property type="entry name" value="Immunoglobulins"/>
    <property type="match status" value="1"/>
</dbReference>
<keyword evidence="4" id="KW-1133">Transmembrane helix</keyword>
<keyword evidence="3" id="KW-0732">Signal</keyword>
<keyword evidence="2" id="KW-0964">Secreted</keyword>
<keyword evidence="4" id="KW-0812">Transmembrane</keyword>
<feature type="domain" description="DUF11" evidence="5">
    <location>
        <begin position="58"/>
        <end position="155"/>
    </location>
</feature>
<protein>
    <submittedName>
        <fullName evidence="8">Uncharacterized protein</fullName>
    </submittedName>
</protein>
<keyword evidence="4" id="KW-0472">Membrane</keyword>
<dbReference type="NCBIfam" id="TIGR01451">
    <property type="entry name" value="B_ant_repeat"/>
    <property type="match status" value="1"/>
</dbReference>
<proteinExistence type="predicted"/>
<dbReference type="RefSeq" id="WP_092690820.1">
    <property type="nucleotide sequence ID" value="NZ_FNPK01000014.1"/>
</dbReference>